<evidence type="ECO:0000256" key="1">
    <source>
        <dbReference type="SAM" id="SignalP"/>
    </source>
</evidence>
<dbReference type="PANTHER" id="PTHR22803">
    <property type="entry name" value="MANNOSE, PHOSPHOLIPASE, LECTIN RECEPTOR RELATED"/>
    <property type="match status" value="1"/>
</dbReference>
<dbReference type="InterPro" id="IPR016187">
    <property type="entry name" value="CTDL_fold"/>
</dbReference>
<dbReference type="InterPro" id="IPR016186">
    <property type="entry name" value="C-type_lectin-like/link_sf"/>
</dbReference>
<dbReference type="InterPro" id="IPR001304">
    <property type="entry name" value="C-type_lectin-like"/>
</dbReference>
<dbReference type="Pfam" id="PF00059">
    <property type="entry name" value="Lectin_C"/>
    <property type="match status" value="3"/>
</dbReference>
<feature type="domain" description="C-type lectin" evidence="2">
    <location>
        <begin position="193"/>
        <end position="303"/>
    </location>
</feature>
<dbReference type="STRING" id="299467.A0A443SBD4"/>
<evidence type="ECO:0000259" key="2">
    <source>
        <dbReference type="PROSITE" id="PS50041"/>
    </source>
</evidence>
<dbReference type="Gene3D" id="3.10.100.10">
    <property type="entry name" value="Mannose-Binding Protein A, subunit A"/>
    <property type="match status" value="3"/>
</dbReference>
<organism evidence="3 4">
    <name type="scientific">Leptotrombidium deliense</name>
    <dbReference type="NCBI Taxonomy" id="299467"/>
    <lineage>
        <taxon>Eukaryota</taxon>
        <taxon>Metazoa</taxon>
        <taxon>Ecdysozoa</taxon>
        <taxon>Arthropoda</taxon>
        <taxon>Chelicerata</taxon>
        <taxon>Arachnida</taxon>
        <taxon>Acari</taxon>
        <taxon>Acariformes</taxon>
        <taxon>Trombidiformes</taxon>
        <taxon>Prostigmata</taxon>
        <taxon>Anystina</taxon>
        <taxon>Parasitengona</taxon>
        <taxon>Trombiculoidea</taxon>
        <taxon>Trombiculidae</taxon>
        <taxon>Leptotrombidium</taxon>
    </lineage>
</organism>
<reference evidence="3 4" key="1">
    <citation type="journal article" date="2018" name="Gigascience">
        <title>Genomes of trombidid mites reveal novel predicted allergens and laterally-transferred genes associated with secondary metabolism.</title>
        <authorList>
            <person name="Dong X."/>
            <person name="Chaisiri K."/>
            <person name="Xia D."/>
            <person name="Armstrong S.D."/>
            <person name="Fang Y."/>
            <person name="Donnelly M.J."/>
            <person name="Kadowaki T."/>
            <person name="McGarry J.W."/>
            <person name="Darby A.C."/>
            <person name="Makepeace B.L."/>
        </authorList>
    </citation>
    <scope>NUCLEOTIDE SEQUENCE [LARGE SCALE GENOMIC DNA]</scope>
    <source>
        <strain evidence="3">UoL-UT</strain>
    </source>
</reference>
<feature type="signal peptide" evidence="1">
    <location>
        <begin position="1"/>
        <end position="22"/>
    </location>
</feature>
<dbReference type="SUPFAM" id="SSF56436">
    <property type="entry name" value="C-type lectin-like"/>
    <property type="match status" value="3"/>
</dbReference>
<dbReference type="EMBL" id="NCKV01004324">
    <property type="protein sequence ID" value="RWS24859.1"/>
    <property type="molecule type" value="Genomic_DNA"/>
</dbReference>
<name>A0A443SBD4_9ACAR</name>
<dbReference type="AlphaFoldDB" id="A0A443SBD4"/>
<feature type="domain" description="C-type lectin" evidence="2">
    <location>
        <begin position="386"/>
        <end position="478"/>
    </location>
</feature>
<keyword evidence="1" id="KW-0732">Signal</keyword>
<protein>
    <submittedName>
        <fullName evidence="3">Macrophage mannose receptor 1-like protein</fullName>
    </submittedName>
</protein>
<feature type="non-terminal residue" evidence="3">
    <location>
        <position position="478"/>
    </location>
</feature>
<dbReference type="SMART" id="SM00034">
    <property type="entry name" value="CLECT"/>
    <property type="match status" value="3"/>
</dbReference>
<evidence type="ECO:0000313" key="4">
    <source>
        <dbReference type="Proteomes" id="UP000288716"/>
    </source>
</evidence>
<gene>
    <name evidence="3" type="ORF">B4U80_13161</name>
</gene>
<feature type="domain" description="C-type lectin" evidence="2">
    <location>
        <begin position="26"/>
        <end position="141"/>
    </location>
</feature>
<keyword evidence="4" id="KW-1185">Reference proteome</keyword>
<feature type="chain" id="PRO_5019373131" evidence="1">
    <location>
        <begin position="23"/>
        <end position="478"/>
    </location>
</feature>
<comment type="caution">
    <text evidence="3">The sequence shown here is derived from an EMBL/GenBank/DDBJ whole genome shotgun (WGS) entry which is preliminary data.</text>
</comment>
<keyword evidence="3" id="KW-0675">Receptor</keyword>
<dbReference type="InterPro" id="IPR050111">
    <property type="entry name" value="C-type_lectin/snaclec_domain"/>
</dbReference>
<dbReference type="Proteomes" id="UP000288716">
    <property type="component" value="Unassembled WGS sequence"/>
</dbReference>
<dbReference type="CDD" id="cd00037">
    <property type="entry name" value="CLECT"/>
    <property type="match status" value="3"/>
</dbReference>
<dbReference type="PROSITE" id="PS50041">
    <property type="entry name" value="C_TYPE_LECTIN_2"/>
    <property type="match status" value="3"/>
</dbReference>
<evidence type="ECO:0000313" key="3">
    <source>
        <dbReference type="EMBL" id="RWS24859.1"/>
    </source>
</evidence>
<sequence>MRRAHVRTVLIVCVTCNKCADGWNEMHDKCVWIGSPLSHDENKLKCERMGSTMLQIESDYENQLIKKIISKSNFTASLIRMDSKYEENEKKQWFWSDGKQIFYTKWGVGEPHYDGYRCLGMHKDAYWVDMDCKNHSNIMAACQKYNYLQSGKDIRMQEALRDFGQRIRAIERTRDESRIIIRSCECPKGWHQIYLKCIWIGPSITHNDSREYCAKRNATMLRIESKDENNLMLKIFNTITDASLRYIRLDSKYESNNAKMWFWSNGSKVKYHNWAANEPHLNSDPYSCLGINRTGIWFDLVCNISTDVFVACQKMISSPVCDNTDNRSELKQTIKQLLSKIIKIGRKFDDEELKILKQMTYNNKADQETKISENFVRFGLLYKSNSTNKTYNVAFKKMNFIDAIKYCQSLNSTLLLIKSQAENTFLETKTLFNTGYWLGTIRLVAHLGYFVTTDGKELKYMNWDVTEPKPSTTSNCVY</sequence>
<dbReference type="OrthoDB" id="7357196at2759"/>
<dbReference type="VEuPathDB" id="VectorBase:LDEU007181"/>
<accession>A0A443SBD4</accession>
<proteinExistence type="predicted"/>